<evidence type="ECO:0000256" key="6">
    <source>
        <dbReference type="ARBA" id="ARBA00023229"/>
    </source>
</evidence>
<dbReference type="PANTHER" id="PTHR43281">
    <property type="entry name" value="FARNESYL DIPHOSPHATE SYNTHASE"/>
    <property type="match status" value="1"/>
</dbReference>
<keyword evidence="9" id="KW-1185">Reference proteome</keyword>
<dbReference type="CDD" id="cd00685">
    <property type="entry name" value="Trans_IPPS_HT"/>
    <property type="match status" value="1"/>
</dbReference>
<dbReference type="SFLD" id="SFLDG01017">
    <property type="entry name" value="Polyprenyl_Transferase_Like"/>
    <property type="match status" value="1"/>
</dbReference>
<dbReference type="RefSeq" id="WP_200389913.1">
    <property type="nucleotide sequence ID" value="NZ_JAENIO010000001.1"/>
</dbReference>
<proteinExistence type="inferred from homology"/>
<keyword evidence="6" id="KW-0414">Isoprene biosynthesis</keyword>
<dbReference type="GO" id="GO:0046872">
    <property type="term" value="F:metal ion binding"/>
    <property type="evidence" value="ECO:0007669"/>
    <property type="project" value="UniProtKB-KW"/>
</dbReference>
<comment type="cofactor">
    <cofactor evidence="1">
        <name>Mg(2+)</name>
        <dbReference type="ChEBI" id="CHEBI:18420"/>
    </cofactor>
</comment>
<evidence type="ECO:0000313" key="8">
    <source>
        <dbReference type="EMBL" id="MBK1832477.1"/>
    </source>
</evidence>
<evidence type="ECO:0000313" key="9">
    <source>
        <dbReference type="Proteomes" id="UP000604083"/>
    </source>
</evidence>
<dbReference type="SFLD" id="SFLDS00005">
    <property type="entry name" value="Isoprenoid_Synthase_Type_I"/>
    <property type="match status" value="1"/>
</dbReference>
<keyword evidence="3 7" id="KW-0808">Transferase</keyword>
<dbReference type="InterPro" id="IPR008949">
    <property type="entry name" value="Isoprenoid_synthase_dom_sf"/>
</dbReference>
<dbReference type="NCBIfam" id="NF045485">
    <property type="entry name" value="FPPsyn"/>
    <property type="match status" value="1"/>
</dbReference>
<evidence type="ECO:0000256" key="3">
    <source>
        <dbReference type="ARBA" id="ARBA00022679"/>
    </source>
</evidence>
<dbReference type="GO" id="GO:0016114">
    <property type="term" value="P:terpenoid biosynthetic process"/>
    <property type="evidence" value="ECO:0007669"/>
    <property type="project" value="UniProtKB-ARBA"/>
</dbReference>
<accession>A0A934RIX8</accession>
<dbReference type="EMBL" id="JAENIO010000001">
    <property type="protein sequence ID" value="MBK1832477.1"/>
    <property type="molecule type" value="Genomic_DNA"/>
</dbReference>
<dbReference type="SUPFAM" id="SSF48576">
    <property type="entry name" value="Terpenoid synthases"/>
    <property type="match status" value="1"/>
</dbReference>
<dbReference type="AlphaFoldDB" id="A0A934RIX8"/>
<dbReference type="GO" id="GO:0005737">
    <property type="term" value="C:cytoplasm"/>
    <property type="evidence" value="ECO:0007669"/>
    <property type="project" value="UniProtKB-ARBA"/>
</dbReference>
<evidence type="ECO:0000256" key="2">
    <source>
        <dbReference type="ARBA" id="ARBA00006706"/>
    </source>
</evidence>
<protein>
    <submittedName>
        <fullName evidence="8">Polyprenyl synthetase family protein</fullName>
    </submittedName>
</protein>
<sequence>MPRDDFKTYLHERKELIDRHLDLHLPSEKELPPKIHEAMRYPVFAGGKRLRPILTLAAAEACGGREEDALFPACATELLHTYSLVHDDLPSMDDDDLRRGRPTTHVVFGEAVAVLAGDALQAEAFHFLSQAPPSRTHGMADYLKEFALCAGSKHLIGGQILDLEGEGADNLLSQEELIAIHERKTAALLTTSIRLGAMTAGVSEQDLFALTDFGYNLGLAFQVIDDILDVTADTATLGKTAGKDEAVNKSTYPAILGLAESRAEAKRLTELSLAALAPFGKKATRLSQIAHYLLDRDY</sequence>
<evidence type="ECO:0000256" key="7">
    <source>
        <dbReference type="RuleBase" id="RU004466"/>
    </source>
</evidence>
<dbReference type="PROSITE" id="PS00444">
    <property type="entry name" value="POLYPRENYL_SYNTHASE_2"/>
    <property type="match status" value="1"/>
</dbReference>
<dbReference type="GO" id="GO:0004659">
    <property type="term" value="F:prenyltransferase activity"/>
    <property type="evidence" value="ECO:0007669"/>
    <property type="project" value="InterPro"/>
</dbReference>
<comment type="similarity">
    <text evidence="2 7">Belongs to the FPP/GGPP synthase family.</text>
</comment>
<gene>
    <name evidence="8" type="ORF">JIN78_00270</name>
</gene>
<dbReference type="Proteomes" id="UP000604083">
    <property type="component" value="Unassembled WGS sequence"/>
</dbReference>
<comment type="caution">
    <text evidence="8">The sequence shown here is derived from an EMBL/GenBank/DDBJ whole genome shotgun (WGS) entry which is preliminary data.</text>
</comment>
<keyword evidence="5" id="KW-0460">Magnesium</keyword>
<dbReference type="PROSITE" id="PS00723">
    <property type="entry name" value="POLYPRENYL_SYNTHASE_1"/>
    <property type="match status" value="1"/>
</dbReference>
<evidence type="ECO:0000256" key="4">
    <source>
        <dbReference type="ARBA" id="ARBA00022723"/>
    </source>
</evidence>
<evidence type="ECO:0000256" key="5">
    <source>
        <dbReference type="ARBA" id="ARBA00022842"/>
    </source>
</evidence>
<keyword evidence="4" id="KW-0479">Metal-binding</keyword>
<dbReference type="FunFam" id="1.10.600.10:FF:000001">
    <property type="entry name" value="Geranylgeranyl diphosphate synthase"/>
    <property type="match status" value="1"/>
</dbReference>
<dbReference type="InterPro" id="IPR053378">
    <property type="entry name" value="Prenyl_diphosphate_synthase"/>
</dbReference>
<dbReference type="InterPro" id="IPR000092">
    <property type="entry name" value="Polyprenyl_synt"/>
</dbReference>
<dbReference type="Pfam" id="PF00348">
    <property type="entry name" value="polyprenyl_synt"/>
    <property type="match status" value="1"/>
</dbReference>
<name>A0A934RIX8_9BACT</name>
<dbReference type="PANTHER" id="PTHR43281:SF1">
    <property type="entry name" value="FARNESYL DIPHOSPHATE SYNTHASE"/>
    <property type="match status" value="1"/>
</dbReference>
<evidence type="ECO:0000256" key="1">
    <source>
        <dbReference type="ARBA" id="ARBA00001946"/>
    </source>
</evidence>
<organism evidence="8 9">
    <name type="scientific">Roseibacillus ishigakijimensis</name>
    <dbReference type="NCBI Taxonomy" id="454146"/>
    <lineage>
        <taxon>Bacteria</taxon>
        <taxon>Pseudomonadati</taxon>
        <taxon>Verrucomicrobiota</taxon>
        <taxon>Verrucomicrobiia</taxon>
        <taxon>Verrucomicrobiales</taxon>
        <taxon>Verrucomicrobiaceae</taxon>
        <taxon>Roseibacillus</taxon>
    </lineage>
</organism>
<reference evidence="8" key="1">
    <citation type="submission" date="2021-01" db="EMBL/GenBank/DDBJ databases">
        <title>Modified the classification status of verrucomicrobia.</title>
        <authorList>
            <person name="Feng X."/>
        </authorList>
    </citation>
    <scope>NUCLEOTIDE SEQUENCE</scope>
    <source>
        <strain evidence="8">KCTC 12986</strain>
    </source>
</reference>
<dbReference type="Gene3D" id="1.10.600.10">
    <property type="entry name" value="Farnesyl Diphosphate Synthase"/>
    <property type="match status" value="1"/>
</dbReference>
<dbReference type="InterPro" id="IPR033749">
    <property type="entry name" value="Polyprenyl_synt_CS"/>
</dbReference>